<feature type="domain" description="DUF5615" evidence="1">
    <location>
        <begin position="6"/>
        <end position="95"/>
    </location>
</feature>
<evidence type="ECO:0000313" key="3">
    <source>
        <dbReference type="Proteomes" id="UP000276103"/>
    </source>
</evidence>
<dbReference type="Proteomes" id="UP000276103">
    <property type="component" value="Unassembled WGS sequence"/>
</dbReference>
<dbReference type="RefSeq" id="WP_127053624.1">
    <property type="nucleotide sequence ID" value="NZ_RSCM01000004.1"/>
</dbReference>
<reference evidence="2 3" key="1">
    <citation type="journal article" date="2019" name="Genome Biol. Evol.">
        <title>Day and night: Metabolic profiles and evolutionary relationships of six axenic non-marine cyanobacteria.</title>
        <authorList>
            <person name="Will S.E."/>
            <person name="Henke P."/>
            <person name="Boedeker C."/>
            <person name="Huang S."/>
            <person name="Brinkmann H."/>
            <person name="Rohde M."/>
            <person name="Jarek M."/>
            <person name="Friedl T."/>
            <person name="Seufert S."/>
            <person name="Schumacher M."/>
            <person name="Overmann J."/>
            <person name="Neumann-Schaal M."/>
            <person name="Petersen J."/>
        </authorList>
    </citation>
    <scope>NUCLEOTIDE SEQUENCE [LARGE SCALE GENOMIC DNA]</scope>
    <source>
        <strain evidence="2 3">SAG 1403-4b</strain>
    </source>
</reference>
<dbReference type="EMBL" id="RSCM01000004">
    <property type="protein sequence ID" value="RUS97938.1"/>
    <property type="molecule type" value="Genomic_DNA"/>
</dbReference>
<dbReference type="AlphaFoldDB" id="A0A3S1ACM2"/>
<proteinExistence type="predicted"/>
<protein>
    <recommendedName>
        <fullName evidence="1">DUF5615 domain-containing protein</fullName>
    </recommendedName>
</protein>
<name>A0A3S1ACM2_ANAVA</name>
<evidence type="ECO:0000313" key="2">
    <source>
        <dbReference type="EMBL" id="RUS97938.1"/>
    </source>
</evidence>
<dbReference type="InterPro" id="IPR041049">
    <property type="entry name" value="DUF5615"/>
</dbReference>
<sequence length="111" mass="12618">MVREIKFHLDENVSNAIASGLRKRGIDVTTTPEQGLIAVSDEMQLEFSLSQGRVIFTQDTDFLRSHQINTNHLGIVYCPQQTKSIGQIIQGLVLIWELLSPEEMFGRIEYL</sequence>
<organism evidence="2 3">
    <name type="scientific">Trichormus variabilis SAG 1403-4b</name>
    <dbReference type="NCBI Taxonomy" id="447716"/>
    <lineage>
        <taxon>Bacteria</taxon>
        <taxon>Bacillati</taxon>
        <taxon>Cyanobacteriota</taxon>
        <taxon>Cyanophyceae</taxon>
        <taxon>Nostocales</taxon>
        <taxon>Nostocaceae</taxon>
        <taxon>Trichormus</taxon>
    </lineage>
</organism>
<gene>
    <name evidence="2" type="ORF">DSM107003_18130</name>
</gene>
<dbReference type="Pfam" id="PF18480">
    <property type="entry name" value="DUF5615"/>
    <property type="match status" value="1"/>
</dbReference>
<keyword evidence="3" id="KW-1185">Reference proteome</keyword>
<evidence type="ECO:0000259" key="1">
    <source>
        <dbReference type="Pfam" id="PF18480"/>
    </source>
</evidence>
<dbReference type="OrthoDB" id="426839at2"/>
<accession>A0A3S1ACM2</accession>
<comment type="caution">
    <text evidence="2">The sequence shown here is derived from an EMBL/GenBank/DDBJ whole genome shotgun (WGS) entry which is preliminary data.</text>
</comment>